<protein>
    <recommendedName>
        <fullName evidence="1">Tryptophan synthase beta chain-like PALP domain-containing protein</fullName>
    </recommendedName>
</protein>
<evidence type="ECO:0000313" key="2">
    <source>
        <dbReference type="EMBL" id="KAG8373070.1"/>
    </source>
</evidence>
<dbReference type="InterPro" id="IPR001926">
    <property type="entry name" value="TrpB-like_PALP"/>
</dbReference>
<dbReference type="SUPFAM" id="SSF53686">
    <property type="entry name" value="Tryptophan synthase beta subunit-like PLP-dependent enzymes"/>
    <property type="match status" value="1"/>
</dbReference>
<organism evidence="2 3">
    <name type="scientific">Buddleja alternifolia</name>
    <dbReference type="NCBI Taxonomy" id="168488"/>
    <lineage>
        <taxon>Eukaryota</taxon>
        <taxon>Viridiplantae</taxon>
        <taxon>Streptophyta</taxon>
        <taxon>Embryophyta</taxon>
        <taxon>Tracheophyta</taxon>
        <taxon>Spermatophyta</taxon>
        <taxon>Magnoliopsida</taxon>
        <taxon>eudicotyledons</taxon>
        <taxon>Gunneridae</taxon>
        <taxon>Pentapetalae</taxon>
        <taxon>asterids</taxon>
        <taxon>lamiids</taxon>
        <taxon>Lamiales</taxon>
        <taxon>Scrophulariaceae</taxon>
        <taxon>Buddlejeae</taxon>
        <taxon>Buddleja</taxon>
    </lineage>
</organism>
<name>A0AAV6WVW5_9LAMI</name>
<reference evidence="2" key="1">
    <citation type="submission" date="2019-10" db="EMBL/GenBank/DDBJ databases">
        <authorList>
            <person name="Zhang R."/>
            <person name="Pan Y."/>
            <person name="Wang J."/>
            <person name="Ma R."/>
            <person name="Yu S."/>
        </authorList>
    </citation>
    <scope>NUCLEOTIDE SEQUENCE</scope>
    <source>
        <strain evidence="2">LA-IB0</strain>
        <tissue evidence="2">Leaf</tissue>
    </source>
</reference>
<feature type="domain" description="Tryptophan synthase beta chain-like PALP" evidence="1">
    <location>
        <begin position="38"/>
        <end position="82"/>
    </location>
</feature>
<dbReference type="AlphaFoldDB" id="A0AAV6WVW5"/>
<dbReference type="PANTHER" id="PTHR10314">
    <property type="entry name" value="CYSTATHIONINE BETA-SYNTHASE"/>
    <property type="match status" value="1"/>
</dbReference>
<comment type="caution">
    <text evidence="2">The sequence shown here is derived from an EMBL/GenBank/DDBJ whole genome shotgun (WGS) entry which is preliminary data.</text>
</comment>
<sequence>MFAILLPKSVLIEATSGNTGIGLAFVAAVKGYKLIIHYETTGPEIWEGANGKIDAFVSGIGTGGTITGTGKFLKEQNPSIKVSSTLLISQSYLVLILSLSFLFLSNFSYIYCVEPDESAVLLGGKPGEKRNVPPVLYDISMLCFRLFVACKFIKPDKGCLYDSQGPHKIQDGAGFIPGVLEVNLIDELIQLRLLVFF</sequence>
<gene>
    <name evidence="2" type="ORF">BUALT_Bualt12G0132500</name>
</gene>
<accession>A0AAV6WVW5</accession>
<evidence type="ECO:0000313" key="3">
    <source>
        <dbReference type="Proteomes" id="UP000826271"/>
    </source>
</evidence>
<dbReference type="Pfam" id="PF00291">
    <property type="entry name" value="PALP"/>
    <property type="match status" value="1"/>
</dbReference>
<evidence type="ECO:0000259" key="1">
    <source>
        <dbReference type="Pfam" id="PF00291"/>
    </source>
</evidence>
<dbReference type="Proteomes" id="UP000826271">
    <property type="component" value="Unassembled WGS sequence"/>
</dbReference>
<dbReference type="InterPro" id="IPR050214">
    <property type="entry name" value="Cys_Synth/Cystath_Beta-Synth"/>
</dbReference>
<keyword evidence="3" id="KW-1185">Reference proteome</keyword>
<dbReference type="InterPro" id="IPR036052">
    <property type="entry name" value="TrpB-like_PALP_sf"/>
</dbReference>
<dbReference type="Gene3D" id="3.40.50.1100">
    <property type="match status" value="1"/>
</dbReference>
<proteinExistence type="predicted"/>
<dbReference type="EMBL" id="WHWC01000012">
    <property type="protein sequence ID" value="KAG8373070.1"/>
    <property type="molecule type" value="Genomic_DNA"/>
</dbReference>